<dbReference type="InterPro" id="IPR001333">
    <property type="entry name" value="Peptidase_M32_Taq"/>
</dbReference>
<comment type="similarity">
    <text evidence="6">Belongs to the peptidase M3 family.</text>
</comment>
<evidence type="ECO:0000259" key="7">
    <source>
        <dbReference type="Pfam" id="PF01432"/>
    </source>
</evidence>
<dbReference type="Gene3D" id="1.10.1370.20">
    <property type="entry name" value="Oligoendopeptidase f, C-terminal domain"/>
    <property type="match status" value="1"/>
</dbReference>
<evidence type="ECO:0000313" key="10">
    <source>
        <dbReference type="Proteomes" id="UP000242153"/>
    </source>
</evidence>
<evidence type="ECO:0000256" key="1">
    <source>
        <dbReference type="ARBA" id="ARBA00022670"/>
    </source>
</evidence>
<dbReference type="RefSeq" id="WP_071152451.1">
    <property type="nucleotide sequence ID" value="NZ_QQRT01000028.1"/>
</dbReference>
<evidence type="ECO:0000256" key="5">
    <source>
        <dbReference type="ARBA" id="ARBA00023049"/>
    </source>
</evidence>
<dbReference type="CDD" id="cd09607">
    <property type="entry name" value="M3B_PepF"/>
    <property type="match status" value="1"/>
</dbReference>
<keyword evidence="1 6" id="KW-0645">Protease</keyword>
<evidence type="ECO:0000256" key="2">
    <source>
        <dbReference type="ARBA" id="ARBA00022723"/>
    </source>
</evidence>
<dbReference type="InterPro" id="IPR013647">
    <property type="entry name" value="OligopepF_N_dom"/>
</dbReference>
<comment type="caution">
    <text evidence="9">The sequence shown here is derived from an EMBL/GenBank/DDBJ whole genome shotgun (WGS) entry which is preliminary data.</text>
</comment>
<dbReference type="Proteomes" id="UP000242153">
    <property type="component" value="Unassembled WGS sequence"/>
</dbReference>
<evidence type="ECO:0000256" key="4">
    <source>
        <dbReference type="ARBA" id="ARBA00022833"/>
    </source>
</evidence>
<keyword evidence="2 6" id="KW-0479">Metal-binding</keyword>
<dbReference type="SUPFAM" id="SSF55486">
    <property type="entry name" value="Metalloproteases ('zincins'), catalytic domain"/>
    <property type="match status" value="1"/>
</dbReference>
<keyword evidence="5 6" id="KW-0482">Metalloprotease</keyword>
<dbReference type="Pfam" id="PF08439">
    <property type="entry name" value="Peptidase_M3_N"/>
    <property type="match status" value="1"/>
</dbReference>
<dbReference type="PANTHER" id="PTHR34217:SF1">
    <property type="entry name" value="CARBOXYPEPTIDASE 1"/>
    <property type="match status" value="1"/>
</dbReference>
<accession>A0ABX3CU52</accession>
<dbReference type="InterPro" id="IPR034006">
    <property type="entry name" value="M3B_PepF_2"/>
</dbReference>
<sequence>MEQTTSQNWNLDTLYAGGSQSAELKNLIVEIKSVLEELSEGLKAYQEYGQAADNRSFLKLLNQFQYARSGWDELDDFVICLYSQDVQDSEAVVLLDESAVIKAKLDSVQIDLDEALANFPEDRWNEFMEHEEVKAYSFYLEERRNTVKDRLPVEMERLINVLSVNGIKAWEQHQQQLLAKMKVPIGSAGEEQEVSIGQAMNEAMYAEDRSLRQQAAEAIAETCADQAEDFATALNRISGFRLDVYEQRGWHNVLKEAVEQNRIQEESIRALVKSIDDNKDLYRAYFQRKVALTGLEQVSWFDLETPIFASEEKITYSAAKDIIIKQFQQFSEKLGQFAERAFEEGWIETENRSDKAGGGFCASMPLSNESRIFMTYRENYQDIVTLAHEFGHAYHNFILHDEPAFAQQKGTSVAESASTFLENLVLDAAIGHTTNEKEKLALLEVKIKDGLKYVVSVPNMYRFEQEFYARRKNGQLTVEEINNLIKEVESDFYGGIIEGSAPYKWMYISHFYSADKPFFNIPYTIGYLFSNGIYSLAKEATGDFQEKYDELLRNSGRMTVEQLAQNYLDADVTKTDFWDASQQALKEAIEEYLRLTEKYIE</sequence>
<dbReference type="InterPro" id="IPR042088">
    <property type="entry name" value="OligoPept_F_C"/>
</dbReference>
<dbReference type="Gene3D" id="1.20.140.70">
    <property type="entry name" value="Oligopeptidase f, N-terminal domain"/>
    <property type="match status" value="1"/>
</dbReference>
<dbReference type="Pfam" id="PF01432">
    <property type="entry name" value="Peptidase_M3"/>
    <property type="match status" value="1"/>
</dbReference>
<evidence type="ECO:0000256" key="6">
    <source>
        <dbReference type="RuleBase" id="RU003435"/>
    </source>
</evidence>
<evidence type="ECO:0000259" key="8">
    <source>
        <dbReference type="Pfam" id="PF08439"/>
    </source>
</evidence>
<feature type="domain" description="Oligopeptidase F N-terminal" evidence="8">
    <location>
        <begin position="117"/>
        <end position="182"/>
    </location>
</feature>
<keyword evidence="3 6" id="KW-0378">Hydrolase</keyword>
<evidence type="ECO:0000313" key="9">
    <source>
        <dbReference type="EMBL" id="OHX48577.1"/>
    </source>
</evidence>
<organism evidence="9 10">
    <name type="scientific">Planococcus salinarum</name>
    <dbReference type="NCBI Taxonomy" id="622695"/>
    <lineage>
        <taxon>Bacteria</taxon>
        <taxon>Bacillati</taxon>
        <taxon>Bacillota</taxon>
        <taxon>Bacilli</taxon>
        <taxon>Bacillales</taxon>
        <taxon>Caryophanaceae</taxon>
        <taxon>Planococcus</taxon>
    </lineage>
</organism>
<name>A0ABX3CU52_9BACL</name>
<gene>
    <name evidence="9" type="ORF">BB776_04575</name>
</gene>
<evidence type="ECO:0000256" key="3">
    <source>
        <dbReference type="ARBA" id="ARBA00022801"/>
    </source>
</evidence>
<reference evidence="9" key="1">
    <citation type="submission" date="2016-07" db="EMBL/GenBank/DDBJ databases">
        <title>Draft genome Planococcus salivarum.</title>
        <authorList>
            <person name="See-Too W.S."/>
        </authorList>
    </citation>
    <scope>NUCLEOTIDE SEQUENCE [LARGE SCALE GENOMIC DNA]</scope>
    <source>
        <strain evidence="9">DSM 23820</strain>
    </source>
</reference>
<feature type="domain" description="Peptidase M3A/M3B catalytic" evidence="7">
    <location>
        <begin position="204"/>
        <end position="568"/>
    </location>
</feature>
<dbReference type="InterPro" id="IPR001567">
    <property type="entry name" value="Pept_M3A_M3B_dom"/>
</dbReference>
<keyword evidence="10" id="KW-1185">Reference proteome</keyword>
<proteinExistence type="inferred from homology"/>
<dbReference type="EMBL" id="MBQG01000134">
    <property type="protein sequence ID" value="OHX48577.1"/>
    <property type="molecule type" value="Genomic_DNA"/>
</dbReference>
<keyword evidence="4 6" id="KW-0862">Zinc</keyword>
<comment type="cofactor">
    <cofactor evidence="6">
        <name>Zn(2+)</name>
        <dbReference type="ChEBI" id="CHEBI:29105"/>
    </cofactor>
    <text evidence="6">Binds 1 zinc ion.</text>
</comment>
<dbReference type="PANTHER" id="PTHR34217">
    <property type="entry name" value="METAL-DEPENDENT CARBOXYPEPTIDASE"/>
    <property type="match status" value="1"/>
</dbReference>
<protein>
    <submittedName>
        <fullName evidence="9">Oligoendopeptidase F</fullName>
    </submittedName>
</protein>